<keyword evidence="2" id="KW-1185">Reference proteome</keyword>
<dbReference type="EMBL" id="BX294146">
    <property type="protein sequence ID" value="CAD75538.1"/>
    <property type="molecule type" value="Genomic_DNA"/>
</dbReference>
<name>Q7UN81_RHOBA</name>
<organism evidence="1 2">
    <name type="scientific">Rhodopirellula baltica (strain DSM 10527 / NCIMB 13988 / SH1)</name>
    <dbReference type="NCBI Taxonomy" id="243090"/>
    <lineage>
        <taxon>Bacteria</taxon>
        <taxon>Pseudomonadati</taxon>
        <taxon>Planctomycetota</taxon>
        <taxon>Planctomycetia</taxon>
        <taxon>Pirellulales</taxon>
        <taxon>Pirellulaceae</taxon>
        <taxon>Rhodopirellula</taxon>
    </lineage>
</organism>
<dbReference type="Proteomes" id="UP000001025">
    <property type="component" value="Chromosome"/>
</dbReference>
<dbReference type="EnsemblBacteria" id="CAD75538">
    <property type="protein sequence ID" value="CAD75538"/>
    <property type="gene ID" value="RB7731"/>
</dbReference>
<protein>
    <submittedName>
        <fullName evidence="1">Uncharacterized protein</fullName>
    </submittedName>
</protein>
<gene>
    <name evidence="1" type="ordered locus">RB7731</name>
</gene>
<proteinExistence type="predicted"/>
<reference evidence="1 2" key="1">
    <citation type="journal article" date="2003" name="Proc. Natl. Acad. Sci. U.S.A.">
        <title>Complete genome sequence of the marine planctomycete Pirellula sp. strain 1.</title>
        <authorList>
            <person name="Gloeckner F.O."/>
            <person name="Kube M."/>
            <person name="Bauer M."/>
            <person name="Teeling H."/>
            <person name="Lombardot T."/>
            <person name="Ludwig W."/>
            <person name="Gade D."/>
            <person name="Beck A."/>
            <person name="Borzym K."/>
            <person name="Heitmann K."/>
            <person name="Rabus R."/>
            <person name="Schlesner H."/>
            <person name="Amann R."/>
            <person name="Reinhardt R."/>
        </authorList>
    </citation>
    <scope>NUCLEOTIDE SEQUENCE [LARGE SCALE GENOMIC DNA]</scope>
    <source>
        <strain evidence="2">DSM 10527 / NCIMB 13988 / SH1</strain>
    </source>
</reference>
<dbReference type="STRING" id="243090.RB7731"/>
<evidence type="ECO:0000313" key="2">
    <source>
        <dbReference type="Proteomes" id="UP000001025"/>
    </source>
</evidence>
<dbReference type="InParanoid" id="Q7UN81"/>
<dbReference type="AlphaFoldDB" id="Q7UN81"/>
<evidence type="ECO:0000313" key="1">
    <source>
        <dbReference type="EMBL" id="CAD75538.1"/>
    </source>
</evidence>
<sequence>MSSKSTLKWSPSLMRRLPSFSTAATRDAELQLCPAQNGKLTKSTRTSSERLTLAQKAALAPSGFPLISGKALRLCFTSTALKTSATWISYCDRSILGILDRRWRRRVD</sequence>
<dbReference type="KEGG" id="rba:RB7731"/>
<dbReference type="HOGENOM" id="CLU_2194878_0_0_0"/>
<accession>Q7UN81</accession>